<dbReference type="PANTHER" id="PTHR43539:SF78">
    <property type="entry name" value="FLAVIN-CONTAINING MONOOXYGENASE"/>
    <property type="match status" value="1"/>
</dbReference>
<dbReference type="GO" id="GO:0050660">
    <property type="term" value="F:flavin adenine dinucleotide binding"/>
    <property type="evidence" value="ECO:0007669"/>
    <property type="project" value="TreeGrafter"/>
</dbReference>
<reference evidence="3" key="1">
    <citation type="submission" date="2015-09" db="EMBL/GenBank/DDBJ databases">
        <authorList>
            <person name="Rodrigo-Torres L."/>
            <person name="Arahal D.R."/>
        </authorList>
    </citation>
    <scope>NUCLEOTIDE SEQUENCE [LARGE SCALE GENOMIC DNA]</scope>
    <source>
        <strain evidence="3">CECT 5091</strain>
    </source>
</reference>
<dbReference type="Proteomes" id="UP000051260">
    <property type="component" value="Unassembled WGS sequence"/>
</dbReference>
<accession>A0A0P1IBE3</accession>
<evidence type="ECO:0000313" key="3">
    <source>
        <dbReference type="Proteomes" id="UP000051260"/>
    </source>
</evidence>
<dbReference type="EC" id="1.-.-.-" evidence="2"/>
<dbReference type="EMBL" id="CYUD01000007">
    <property type="protein sequence ID" value="CUK03309.1"/>
    <property type="molecule type" value="Genomic_DNA"/>
</dbReference>
<evidence type="ECO:0000256" key="1">
    <source>
        <dbReference type="ARBA" id="ARBA00023002"/>
    </source>
</evidence>
<evidence type="ECO:0000313" key="2">
    <source>
        <dbReference type="EMBL" id="CUK03309.1"/>
    </source>
</evidence>
<dbReference type="RefSeq" id="WP_058282186.1">
    <property type="nucleotide sequence ID" value="NZ_CYUD01000007.1"/>
</dbReference>
<dbReference type="AlphaFoldDB" id="A0A0P1IBE3"/>
<keyword evidence="3" id="KW-1185">Reference proteome</keyword>
<dbReference type="Pfam" id="PF13738">
    <property type="entry name" value="Pyr_redox_3"/>
    <property type="match status" value="1"/>
</dbReference>
<proteinExistence type="predicted"/>
<dbReference type="PANTHER" id="PTHR43539">
    <property type="entry name" value="FLAVIN-BINDING MONOOXYGENASE-LIKE PROTEIN (AFU_ORTHOLOGUE AFUA_4G09220)"/>
    <property type="match status" value="1"/>
</dbReference>
<protein>
    <submittedName>
        <fullName evidence="2">Putative oxidoreductase CzcO</fullName>
        <ecNumber evidence="2">1.-.-.-</ecNumber>
    </submittedName>
</protein>
<dbReference type="PRINTS" id="PR00411">
    <property type="entry name" value="PNDRDTASEI"/>
</dbReference>
<organism evidence="2 3">
    <name type="scientific">Ruegeria denitrificans</name>
    <dbReference type="NCBI Taxonomy" id="1715692"/>
    <lineage>
        <taxon>Bacteria</taxon>
        <taxon>Pseudomonadati</taxon>
        <taxon>Pseudomonadota</taxon>
        <taxon>Alphaproteobacteria</taxon>
        <taxon>Rhodobacterales</taxon>
        <taxon>Roseobacteraceae</taxon>
        <taxon>Ruegeria</taxon>
    </lineage>
</organism>
<dbReference type="OrthoDB" id="9773233at2"/>
<gene>
    <name evidence="2" type="primary">czcO_1</name>
    <name evidence="2" type="ORF">RUE5091_02483</name>
</gene>
<dbReference type="InterPro" id="IPR050982">
    <property type="entry name" value="Auxin_biosynth/cation_transpt"/>
</dbReference>
<name>A0A0P1IBE3_9RHOB</name>
<dbReference type="InterPro" id="IPR036188">
    <property type="entry name" value="FAD/NAD-bd_sf"/>
</dbReference>
<keyword evidence="1 2" id="KW-0560">Oxidoreductase</keyword>
<dbReference type="STRING" id="1715692.RUE5091_02483"/>
<sequence>MSIEKTDTLVVGAGQAGIALSEHLGNNNVPHIILEKNRTAEAWRTGRWDALVANGPCWHDRFPSLQFNGDDPDAFVPKDRVAEYLVEYAEMVKAPIREGVEVLKAERLPGEGGFKVETSAGEIHAKRIVAATGAFQHPVIPPIVPETADVKQLHSFYYKNPEQLPEGAVMVVGAGSSGAQIADELNRAGRKVFLSVGPHDRPPRRYRTRDNVWWLGVLGLWDIAAQKPGTEHVTISVSGAHGGHTMDFRRLGNEGVTLTGLTKGFENGVLSFADDLQANVAAGDANYLEMLDMADAYIERTGIDLPEDAEAREPFADPDSLTNPLTSVDFAKEGITTIIWATGFRQDFSWIKADAFDAKGAPIHQRGVSVEPDIYFLGLPWQSRRGSTFIWGVWHDAKYIADQISIQRAYADYEGEAAIIAPAAAE</sequence>
<dbReference type="GO" id="GO:0004497">
    <property type="term" value="F:monooxygenase activity"/>
    <property type="evidence" value="ECO:0007669"/>
    <property type="project" value="TreeGrafter"/>
</dbReference>
<dbReference type="SUPFAM" id="SSF51905">
    <property type="entry name" value="FAD/NAD(P)-binding domain"/>
    <property type="match status" value="2"/>
</dbReference>
<dbReference type="Gene3D" id="3.50.50.60">
    <property type="entry name" value="FAD/NAD(P)-binding domain"/>
    <property type="match status" value="2"/>
</dbReference>